<keyword evidence="2 7" id="KW-0812">Transmembrane</keyword>
<comment type="subcellular location">
    <subcellularLocation>
        <location evidence="1">Cell membrane</location>
        <topology evidence="1">Multi-pass membrane protein</topology>
    </subcellularLocation>
</comment>
<keyword evidence="6 7" id="KW-0472">Membrane</keyword>
<keyword evidence="11" id="KW-1185">Reference proteome</keyword>
<dbReference type="Gene3D" id="1.20.1560.10">
    <property type="entry name" value="ABC transporter type 1, transmembrane domain"/>
    <property type="match status" value="1"/>
</dbReference>
<evidence type="ECO:0000259" key="8">
    <source>
        <dbReference type="PROSITE" id="PS50893"/>
    </source>
</evidence>
<reference evidence="10 11" key="1">
    <citation type="submission" date="2021-06" db="EMBL/GenBank/DDBJ databases">
        <title>Description of novel taxa of the family Lachnospiraceae.</title>
        <authorList>
            <person name="Chaplin A.V."/>
            <person name="Sokolova S.R."/>
            <person name="Pikina A.P."/>
            <person name="Korzhanova M."/>
            <person name="Belova V."/>
            <person name="Korostin D."/>
            <person name="Efimov B.A."/>
        </authorList>
    </citation>
    <scope>NUCLEOTIDE SEQUENCE [LARGE SCALE GENOMIC DNA]</scope>
    <source>
        <strain evidence="10 11">ASD4241</strain>
    </source>
</reference>
<dbReference type="CDD" id="cd18547">
    <property type="entry name" value="ABC_6TM_Tm288_like"/>
    <property type="match status" value="1"/>
</dbReference>
<dbReference type="Gene3D" id="3.40.50.300">
    <property type="entry name" value="P-loop containing nucleotide triphosphate hydrolases"/>
    <property type="match status" value="1"/>
</dbReference>
<feature type="transmembrane region" description="Helical" evidence="7">
    <location>
        <begin position="254"/>
        <end position="276"/>
    </location>
</feature>
<feature type="transmembrane region" description="Helical" evidence="7">
    <location>
        <begin position="164"/>
        <end position="183"/>
    </location>
</feature>
<dbReference type="InterPro" id="IPR003439">
    <property type="entry name" value="ABC_transporter-like_ATP-bd"/>
</dbReference>
<keyword evidence="5 7" id="KW-1133">Transmembrane helix</keyword>
<dbReference type="SMART" id="SM00382">
    <property type="entry name" value="AAA"/>
    <property type="match status" value="1"/>
</dbReference>
<evidence type="ECO:0000256" key="3">
    <source>
        <dbReference type="ARBA" id="ARBA00022741"/>
    </source>
</evidence>
<comment type="caution">
    <text evidence="10">The sequence shown here is derived from an EMBL/GenBank/DDBJ whole genome shotgun (WGS) entry which is preliminary data.</text>
</comment>
<dbReference type="InterPro" id="IPR036640">
    <property type="entry name" value="ABC1_TM_sf"/>
</dbReference>
<evidence type="ECO:0000259" key="9">
    <source>
        <dbReference type="PROSITE" id="PS50929"/>
    </source>
</evidence>
<proteinExistence type="predicted"/>
<dbReference type="PROSITE" id="PS50929">
    <property type="entry name" value="ABC_TM1F"/>
    <property type="match status" value="1"/>
</dbReference>
<dbReference type="EMBL" id="JAHQCX010000020">
    <property type="protein sequence ID" value="MBU9728496.1"/>
    <property type="molecule type" value="Genomic_DNA"/>
</dbReference>
<evidence type="ECO:0000256" key="2">
    <source>
        <dbReference type="ARBA" id="ARBA00022692"/>
    </source>
</evidence>
<dbReference type="InterPro" id="IPR003593">
    <property type="entry name" value="AAA+_ATPase"/>
</dbReference>
<dbReference type="InterPro" id="IPR017871">
    <property type="entry name" value="ABC_transporter-like_CS"/>
</dbReference>
<feature type="domain" description="ABC transmembrane type-1" evidence="9">
    <location>
        <begin position="23"/>
        <end position="307"/>
    </location>
</feature>
<gene>
    <name evidence="10" type="ORF">KTH90_21080</name>
</gene>
<dbReference type="PANTHER" id="PTHR43394">
    <property type="entry name" value="ATP-DEPENDENT PERMEASE MDL1, MITOCHONDRIAL"/>
    <property type="match status" value="1"/>
</dbReference>
<feature type="transmembrane region" description="Helical" evidence="7">
    <location>
        <begin position="20"/>
        <end position="41"/>
    </location>
</feature>
<dbReference type="SUPFAM" id="SSF90123">
    <property type="entry name" value="ABC transporter transmembrane region"/>
    <property type="match status" value="1"/>
</dbReference>
<sequence length="579" mass="64393">MTNSKDTIRRILLYIRPYRLQLILSLIFAVISVALTLYAPILIGNVVDLIAGPGQVGFTRILPILIQILAVVLLTSAAQWLMNLCNNKLTYYVAKDIRTRAFHQLEVLPLKYLDSHPYGDTISRVITDVDQLSDGLLMGFNQLFAGVITILGTLGFMLSINITITLAVVLITPVSLFVASFIAKRTYRMFKAQSETRGEITSLVEEMVGNQKVVQAFGYENRAREKFAGINERLRECSTKATFFSSITNPATRFVNGLVYAGVGIIGALSAMRGLISVGQLSCFLSYANQYTKPFNEISSVVTELQNAFASARRVFDLIDETPQEPDAPGALTLQQVDGSVDLRHVSFSYHPEVKLIENLNLSVKPGQRIAIVGPTGCGKTTMINLLMRFYDVDQGEIRVSRHPARQITRDSLRRSFGMVLQETWLKSGTVHENIAYGRPQAAREEVIQAARSAHADSFIKRMPEGYDTVITEDGGNLSQGQKQLLCIARVMLCLPPMLILDEATSSIDTRTEIKIQQAFAQMMEGRTSFIVAHRLSTIREADVILVMKDGRIMETGTHEELIAQQGFYAKLYESQFAN</sequence>
<name>A0ABS6KD97_9FIRM</name>
<dbReference type="InterPro" id="IPR027417">
    <property type="entry name" value="P-loop_NTPase"/>
</dbReference>
<dbReference type="Pfam" id="PF00005">
    <property type="entry name" value="ABC_tran"/>
    <property type="match status" value="1"/>
</dbReference>
<keyword evidence="4 10" id="KW-0067">ATP-binding</keyword>
<dbReference type="PROSITE" id="PS00211">
    <property type="entry name" value="ABC_TRANSPORTER_1"/>
    <property type="match status" value="1"/>
</dbReference>
<protein>
    <submittedName>
        <fullName evidence="10">ABC transporter ATP-binding protein/permease</fullName>
    </submittedName>
</protein>
<feature type="transmembrane region" description="Helical" evidence="7">
    <location>
        <begin position="136"/>
        <end position="158"/>
    </location>
</feature>
<evidence type="ECO:0000313" key="10">
    <source>
        <dbReference type="EMBL" id="MBU9728496.1"/>
    </source>
</evidence>
<feature type="transmembrane region" description="Helical" evidence="7">
    <location>
        <begin position="61"/>
        <end position="82"/>
    </location>
</feature>
<dbReference type="InterPro" id="IPR039421">
    <property type="entry name" value="Type_1_exporter"/>
</dbReference>
<evidence type="ECO:0000256" key="5">
    <source>
        <dbReference type="ARBA" id="ARBA00022989"/>
    </source>
</evidence>
<dbReference type="PROSITE" id="PS50893">
    <property type="entry name" value="ABC_TRANSPORTER_2"/>
    <property type="match status" value="1"/>
</dbReference>
<dbReference type="Proteomes" id="UP001314681">
    <property type="component" value="Unassembled WGS sequence"/>
</dbReference>
<evidence type="ECO:0000256" key="6">
    <source>
        <dbReference type="ARBA" id="ARBA00023136"/>
    </source>
</evidence>
<evidence type="ECO:0000256" key="1">
    <source>
        <dbReference type="ARBA" id="ARBA00004651"/>
    </source>
</evidence>
<dbReference type="CDD" id="cd03254">
    <property type="entry name" value="ABCC_Glucan_exporter_like"/>
    <property type="match status" value="1"/>
</dbReference>
<dbReference type="SUPFAM" id="SSF52540">
    <property type="entry name" value="P-loop containing nucleoside triphosphate hydrolases"/>
    <property type="match status" value="1"/>
</dbReference>
<dbReference type="GO" id="GO:0005524">
    <property type="term" value="F:ATP binding"/>
    <property type="evidence" value="ECO:0007669"/>
    <property type="project" value="UniProtKB-KW"/>
</dbReference>
<dbReference type="RefSeq" id="WP_238727440.1">
    <property type="nucleotide sequence ID" value="NZ_JAHQCX010000020.1"/>
</dbReference>
<evidence type="ECO:0000313" key="11">
    <source>
        <dbReference type="Proteomes" id="UP001314681"/>
    </source>
</evidence>
<evidence type="ECO:0000256" key="4">
    <source>
        <dbReference type="ARBA" id="ARBA00022840"/>
    </source>
</evidence>
<accession>A0ABS6KD97</accession>
<feature type="domain" description="ABC transporter" evidence="8">
    <location>
        <begin position="341"/>
        <end position="575"/>
    </location>
</feature>
<dbReference type="PANTHER" id="PTHR43394:SF1">
    <property type="entry name" value="ATP-BINDING CASSETTE SUB-FAMILY B MEMBER 10, MITOCHONDRIAL"/>
    <property type="match status" value="1"/>
</dbReference>
<organism evidence="10 11">
    <name type="scientific">Diplocloster modestus</name>
    <dbReference type="NCBI Taxonomy" id="2850322"/>
    <lineage>
        <taxon>Bacteria</taxon>
        <taxon>Bacillati</taxon>
        <taxon>Bacillota</taxon>
        <taxon>Clostridia</taxon>
        <taxon>Lachnospirales</taxon>
        <taxon>Lachnospiraceae</taxon>
        <taxon>Diplocloster</taxon>
    </lineage>
</organism>
<evidence type="ECO:0000256" key="7">
    <source>
        <dbReference type="SAM" id="Phobius"/>
    </source>
</evidence>
<keyword evidence="3" id="KW-0547">Nucleotide-binding</keyword>
<dbReference type="InterPro" id="IPR011527">
    <property type="entry name" value="ABC1_TM_dom"/>
</dbReference>
<dbReference type="Pfam" id="PF00664">
    <property type="entry name" value="ABC_membrane"/>
    <property type="match status" value="1"/>
</dbReference>